<evidence type="ECO:0000256" key="2">
    <source>
        <dbReference type="ARBA" id="ARBA00022723"/>
    </source>
</evidence>
<protein>
    <recommendedName>
        <fullName evidence="4">CENP-V/GFA domain-containing protein</fullName>
    </recommendedName>
</protein>
<keyword evidence="6" id="KW-1185">Reference proteome</keyword>
<dbReference type="SUPFAM" id="SSF51316">
    <property type="entry name" value="Mss4-like"/>
    <property type="match status" value="1"/>
</dbReference>
<evidence type="ECO:0000256" key="3">
    <source>
        <dbReference type="ARBA" id="ARBA00022833"/>
    </source>
</evidence>
<evidence type="ECO:0000259" key="4">
    <source>
        <dbReference type="PROSITE" id="PS51891"/>
    </source>
</evidence>
<dbReference type="Pfam" id="PF04828">
    <property type="entry name" value="GFA"/>
    <property type="match status" value="1"/>
</dbReference>
<keyword evidence="2" id="KW-0479">Metal-binding</keyword>
<evidence type="ECO:0000313" key="5">
    <source>
        <dbReference type="EMBL" id="KAK9906758.1"/>
    </source>
</evidence>
<comment type="similarity">
    <text evidence="1">Belongs to the Gfa family.</text>
</comment>
<accession>A0ABR2YK83</accession>
<comment type="caution">
    <text evidence="5">The sequence shown here is derived from an EMBL/GenBank/DDBJ whole genome shotgun (WGS) entry which is preliminary data.</text>
</comment>
<sequence length="135" mass="15076">MSANNTLVIHRGGCHCGAVRFECEASANITAFECNCSVCTMKQNTHFMVPAEDFRLIQGEEKLTTYQFNKRIAKHLFCSICGVQSFYIPRSHPTCRAVTVHCVDPGTVENVTIEKADGANWEAWQAAYAARQQKD</sequence>
<proteinExistence type="inferred from homology"/>
<evidence type="ECO:0000256" key="1">
    <source>
        <dbReference type="ARBA" id="ARBA00005495"/>
    </source>
</evidence>
<keyword evidence="3" id="KW-0862">Zinc</keyword>
<feature type="domain" description="CENP-V/GFA" evidence="4">
    <location>
        <begin position="10"/>
        <end position="122"/>
    </location>
</feature>
<dbReference type="Proteomes" id="UP001491310">
    <property type="component" value="Unassembled WGS sequence"/>
</dbReference>
<name>A0ABR2YK83_9CHLO</name>
<dbReference type="InterPro" id="IPR006913">
    <property type="entry name" value="CENP-V/GFA"/>
</dbReference>
<evidence type="ECO:0000313" key="6">
    <source>
        <dbReference type="Proteomes" id="UP001491310"/>
    </source>
</evidence>
<dbReference type="Gene3D" id="2.170.150.70">
    <property type="match status" value="1"/>
</dbReference>
<gene>
    <name evidence="5" type="ORF">WJX75_007502</name>
</gene>
<dbReference type="InterPro" id="IPR011057">
    <property type="entry name" value="Mss4-like_sf"/>
</dbReference>
<dbReference type="InterPro" id="IPR052355">
    <property type="entry name" value="CENP-V-like"/>
</dbReference>
<organism evidence="5 6">
    <name type="scientific">Coccomyxa subellipsoidea</name>
    <dbReference type="NCBI Taxonomy" id="248742"/>
    <lineage>
        <taxon>Eukaryota</taxon>
        <taxon>Viridiplantae</taxon>
        <taxon>Chlorophyta</taxon>
        <taxon>core chlorophytes</taxon>
        <taxon>Trebouxiophyceae</taxon>
        <taxon>Trebouxiophyceae incertae sedis</taxon>
        <taxon>Coccomyxaceae</taxon>
        <taxon>Coccomyxa</taxon>
    </lineage>
</organism>
<dbReference type="EMBL" id="JALJOT010000010">
    <property type="protein sequence ID" value="KAK9906758.1"/>
    <property type="molecule type" value="Genomic_DNA"/>
</dbReference>
<reference evidence="5 6" key="1">
    <citation type="journal article" date="2024" name="Nat. Commun.">
        <title>Phylogenomics reveals the evolutionary origins of lichenization in chlorophyte algae.</title>
        <authorList>
            <person name="Puginier C."/>
            <person name="Libourel C."/>
            <person name="Otte J."/>
            <person name="Skaloud P."/>
            <person name="Haon M."/>
            <person name="Grisel S."/>
            <person name="Petersen M."/>
            <person name="Berrin J.G."/>
            <person name="Delaux P.M."/>
            <person name="Dal Grande F."/>
            <person name="Keller J."/>
        </authorList>
    </citation>
    <scope>NUCLEOTIDE SEQUENCE [LARGE SCALE GENOMIC DNA]</scope>
    <source>
        <strain evidence="5 6">SAG 216-7</strain>
    </source>
</reference>
<dbReference type="PANTHER" id="PTHR28620">
    <property type="entry name" value="CENTROMERE PROTEIN V"/>
    <property type="match status" value="1"/>
</dbReference>
<dbReference type="PROSITE" id="PS51891">
    <property type="entry name" value="CENP_V_GFA"/>
    <property type="match status" value="1"/>
</dbReference>
<dbReference type="PANTHER" id="PTHR28620:SF1">
    <property type="entry name" value="CENP-V_GFA DOMAIN-CONTAINING PROTEIN"/>
    <property type="match status" value="1"/>
</dbReference>